<gene>
    <name evidence="1" type="ordered locus">Ngar_c34860</name>
</gene>
<evidence type="ECO:0000313" key="1">
    <source>
        <dbReference type="EMBL" id="AFU60400.1"/>
    </source>
</evidence>
<dbReference type="HOGENOM" id="CLU_3057254_0_0_2"/>
<evidence type="ECO:0008006" key="3">
    <source>
        <dbReference type="Google" id="ProtNLM"/>
    </source>
</evidence>
<dbReference type="AlphaFoldDB" id="K0IJW4"/>
<dbReference type="KEGG" id="nga:Ngar_c34860"/>
<accession>K0IJW4</accession>
<dbReference type="OrthoDB" id="378950at2157"/>
<protein>
    <recommendedName>
        <fullName evidence="3">DUF3291 domain-containing protein</fullName>
    </recommendedName>
</protein>
<sequence length="53" mass="6474">MINYAVKADFPKKHFWTLFIWKDRDSMRRFVMAKPHATAMKKFEEWQATVLLL</sequence>
<dbReference type="Proteomes" id="UP000008037">
    <property type="component" value="Chromosome"/>
</dbReference>
<dbReference type="InParanoid" id="K0IJW4"/>
<keyword evidence="2" id="KW-1185">Reference proteome</keyword>
<evidence type="ECO:0000313" key="2">
    <source>
        <dbReference type="Proteomes" id="UP000008037"/>
    </source>
</evidence>
<reference evidence="1 2" key="1">
    <citation type="journal article" date="2012" name="Environ. Microbiol.">
        <title>The genome of the ammonia-oxidizing Candidatus Nitrososphaera gargensis: insights into metabolic versatility and environmental adaptations.</title>
        <authorList>
            <person name="Spang A."/>
            <person name="Poehlein A."/>
            <person name="Offre P."/>
            <person name="Zumbragel S."/>
            <person name="Haider S."/>
            <person name="Rychlik N."/>
            <person name="Nowka B."/>
            <person name="Schmeisser C."/>
            <person name="Lebedeva E.V."/>
            <person name="Rattei T."/>
            <person name="Bohm C."/>
            <person name="Schmid M."/>
            <person name="Galushko A."/>
            <person name="Hatzenpichler R."/>
            <person name="Weinmaier T."/>
            <person name="Daniel R."/>
            <person name="Schleper C."/>
            <person name="Spieck E."/>
            <person name="Streit W."/>
            <person name="Wagner M."/>
        </authorList>
    </citation>
    <scope>NUCLEOTIDE SEQUENCE [LARGE SCALE GENOMIC DNA]</scope>
    <source>
        <strain evidence="2">Ga9.2</strain>
    </source>
</reference>
<dbReference type="GeneID" id="58787830"/>
<name>K0IJW4_NITGG</name>
<dbReference type="BioCyc" id="CNIT1237085:G1324-3487-MONOMER"/>
<organism evidence="1 2">
    <name type="scientific">Nitrososphaera gargensis (strain Ga9.2)</name>
    <dbReference type="NCBI Taxonomy" id="1237085"/>
    <lineage>
        <taxon>Archaea</taxon>
        <taxon>Nitrososphaerota</taxon>
        <taxon>Nitrososphaeria</taxon>
        <taxon>Nitrososphaerales</taxon>
        <taxon>Nitrososphaeraceae</taxon>
        <taxon>Nitrososphaera</taxon>
    </lineage>
</organism>
<dbReference type="RefSeq" id="WP_015020932.1">
    <property type="nucleotide sequence ID" value="NC_018719.1"/>
</dbReference>
<dbReference type="EMBL" id="CP002408">
    <property type="protein sequence ID" value="AFU60400.1"/>
    <property type="molecule type" value="Genomic_DNA"/>
</dbReference>
<proteinExistence type="predicted"/>